<evidence type="ECO:0000259" key="2">
    <source>
        <dbReference type="Pfam" id="PF13731"/>
    </source>
</evidence>
<gene>
    <name evidence="3" type="ORF">ACFQ47_11025</name>
</gene>
<dbReference type="EMBL" id="JBHTOG010000061">
    <property type="protein sequence ID" value="MFD1433196.1"/>
    <property type="molecule type" value="Genomic_DNA"/>
</dbReference>
<comment type="caution">
    <text evidence="3">The sequence shown here is derived from an EMBL/GenBank/DDBJ whole genome shotgun (WGS) entry which is preliminary data.</text>
</comment>
<organism evidence="3 4">
    <name type="scientific">Lacticaseibacillus yichunensis</name>
    <dbReference type="NCBI Taxonomy" id="2486015"/>
    <lineage>
        <taxon>Bacteria</taxon>
        <taxon>Bacillati</taxon>
        <taxon>Bacillota</taxon>
        <taxon>Bacilli</taxon>
        <taxon>Lactobacillales</taxon>
        <taxon>Lactobacillaceae</taxon>
        <taxon>Lacticaseibacillus</taxon>
    </lineage>
</organism>
<name>A0ABW4CU28_9LACO</name>
<dbReference type="Proteomes" id="UP001597192">
    <property type="component" value="Unassembled WGS sequence"/>
</dbReference>
<evidence type="ECO:0000256" key="1">
    <source>
        <dbReference type="SAM" id="SignalP"/>
    </source>
</evidence>
<proteinExistence type="predicted"/>
<evidence type="ECO:0000313" key="4">
    <source>
        <dbReference type="Proteomes" id="UP001597192"/>
    </source>
</evidence>
<keyword evidence="1" id="KW-0732">Signal</keyword>
<dbReference type="Pfam" id="PF13731">
    <property type="entry name" value="WxL"/>
    <property type="match status" value="1"/>
</dbReference>
<feature type="chain" id="PRO_5045576436" evidence="1">
    <location>
        <begin position="28"/>
        <end position="202"/>
    </location>
</feature>
<dbReference type="RefSeq" id="WP_125697947.1">
    <property type="nucleotide sequence ID" value="NZ_JBHTOG010000061.1"/>
</dbReference>
<protein>
    <submittedName>
        <fullName evidence="3">WxL domain-containing protein</fullName>
    </submittedName>
</protein>
<sequence>MKKKLLLTAALVLSLGAASITANPVSAEETTAEFTVEPGALTLDEVPDLNFGTVPIKNLIEGDATAELVGYENVLPGDDGNQTGDVQVSDYRGSNAGWSLYAQMTPFALSTDANVTLDGTMTLTGAETTSTGVAPGAFGGDIATDSQNVLVWNAAVNTGTGQNNDVTEAGEDNYLTLDRNTGAVPGRYDSDVTWTLALTPDA</sequence>
<accession>A0ABW4CU28</accession>
<feature type="signal peptide" evidence="1">
    <location>
        <begin position="1"/>
        <end position="27"/>
    </location>
</feature>
<feature type="domain" description="WxL" evidence="2">
    <location>
        <begin position="28"/>
        <end position="200"/>
    </location>
</feature>
<dbReference type="InterPro" id="IPR027994">
    <property type="entry name" value="WxL_dom"/>
</dbReference>
<reference evidence="4" key="1">
    <citation type="journal article" date="2019" name="Int. J. Syst. Evol. Microbiol.">
        <title>The Global Catalogue of Microorganisms (GCM) 10K type strain sequencing project: providing services to taxonomists for standard genome sequencing and annotation.</title>
        <authorList>
            <consortium name="The Broad Institute Genomics Platform"/>
            <consortium name="The Broad Institute Genome Sequencing Center for Infectious Disease"/>
            <person name="Wu L."/>
            <person name="Ma J."/>
        </authorList>
    </citation>
    <scope>NUCLEOTIDE SEQUENCE [LARGE SCALE GENOMIC DNA]</scope>
    <source>
        <strain evidence="4">CCM 8947</strain>
    </source>
</reference>
<keyword evidence="4" id="KW-1185">Reference proteome</keyword>
<evidence type="ECO:0000313" key="3">
    <source>
        <dbReference type="EMBL" id="MFD1433196.1"/>
    </source>
</evidence>